<dbReference type="UniPathway" id="UPA00253">
    <property type="reaction ID" value="UER00333"/>
</dbReference>
<feature type="binding site" evidence="8">
    <location>
        <position position="154"/>
    </location>
    <ligand>
        <name>deamido-NAD(+)</name>
        <dbReference type="ChEBI" id="CHEBI:58437"/>
        <note>ligand shared between two neighboring subunits</note>
    </ligand>
</feature>
<dbReference type="Proteomes" id="UP000594463">
    <property type="component" value="Chromosome"/>
</dbReference>
<comment type="subunit">
    <text evidence="8">Homodimer.</text>
</comment>
<dbReference type="HAMAP" id="MF_00193">
    <property type="entry name" value="NadE_ammonia_dep"/>
    <property type="match status" value="1"/>
</dbReference>
<comment type="caution">
    <text evidence="8">Lacks conserved residue(s) required for the propagation of feature annotation.</text>
</comment>
<feature type="binding site" evidence="8">
    <location>
        <position position="185"/>
    </location>
    <ligand>
        <name>ATP</name>
        <dbReference type="ChEBI" id="CHEBI:30616"/>
    </ligand>
</feature>
<keyword evidence="3 8" id="KW-0479">Metal-binding</keyword>
<keyword evidence="4 8" id="KW-0547">Nucleotide-binding</keyword>
<feature type="domain" description="NAD/GMP synthase" evidence="12">
    <location>
        <begin position="10"/>
        <end position="236"/>
    </location>
</feature>
<dbReference type="NCBIfam" id="TIGR00552">
    <property type="entry name" value="nadE"/>
    <property type="match status" value="1"/>
</dbReference>
<dbReference type="GO" id="GO:0009435">
    <property type="term" value="P:NAD+ biosynthetic process"/>
    <property type="evidence" value="ECO:0007669"/>
    <property type="project" value="UniProtKB-UniRule"/>
</dbReference>
<evidence type="ECO:0000313" key="14">
    <source>
        <dbReference type="Proteomes" id="UP000594463"/>
    </source>
</evidence>
<dbReference type="KEGG" id="alam:RT761_02158"/>
<dbReference type="Pfam" id="PF02540">
    <property type="entry name" value="NAD_synthase"/>
    <property type="match status" value="1"/>
</dbReference>
<dbReference type="GO" id="GO:0046872">
    <property type="term" value="F:metal ion binding"/>
    <property type="evidence" value="ECO:0007669"/>
    <property type="project" value="UniProtKB-KW"/>
</dbReference>
<dbReference type="InterPro" id="IPR014729">
    <property type="entry name" value="Rossmann-like_a/b/a_fold"/>
</dbReference>
<feature type="binding site" evidence="8">
    <location>
        <position position="139"/>
    </location>
    <ligand>
        <name>Mg(2+)</name>
        <dbReference type="ChEBI" id="CHEBI:18420"/>
    </ligand>
</feature>
<comment type="pathway">
    <text evidence="8">Cofactor biosynthesis; NAD(+) biosynthesis; NAD(+) from deamido-NAD(+) (ammonia route): step 1/1.</text>
</comment>
<feature type="compositionally biased region" description="Basic and acidic residues" evidence="11">
    <location>
        <begin position="240"/>
        <end position="252"/>
    </location>
</feature>
<evidence type="ECO:0000256" key="1">
    <source>
        <dbReference type="ARBA" id="ARBA00005859"/>
    </source>
</evidence>
<dbReference type="InterPro" id="IPR003694">
    <property type="entry name" value="NAD_synthase"/>
</dbReference>
<evidence type="ECO:0000256" key="5">
    <source>
        <dbReference type="ARBA" id="ARBA00022840"/>
    </source>
</evidence>
<dbReference type="Gene3D" id="3.40.50.620">
    <property type="entry name" value="HUPs"/>
    <property type="match status" value="1"/>
</dbReference>
<dbReference type="CDD" id="cd00553">
    <property type="entry name" value="NAD_synthase"/>
    <property type="match status" value="1"/>
</dbReference>
<dbReference type="RefSeq" id="WP_218111422.1">
    <property type="nucleotide sequence ID" value="NZ_CP065383.1"/>
</dbReference>
<proteinExistence type="inferred from homology"/>
<comment type="similarity">
    <text evidence="1 8 9">Belongs to the NAD synthetase family.</text>
</comment>
<evidence type="ECO:0000256" key="7">
    <source>
        <dbReference type="ARBA" id="ARBA00023027"/>
    </source>
</evidence>
<evidence type="ECO:0000259" key="12">
    <source>
        <dbReference type="Pfam" id="PF02540"/>
    </source>
</evidence>
<keyword evidence="7 8" id="KW-0520">NAD</keyword>
<dbReference type="GO" id="GO:0005524">
    <property type="term" value="F:ATP binding"/>
    <property type="evidence" value="ECO:0007669"/>
    <property type="project" value="UniProtKB-UniRule"/>
</dbReference>
<accession>A0A7T1AN39</accession>
<feature type="binding site" evidence="8">
    <location>
        <position position="163"/>
    </location>
    <ligand>
        <name>ATP</name>
        <dbReference type="ChEBI" id="CHEBI:30616"/>
    </ligand>
</feature>
<feature type="binding site" description="in other chain" evidence="8">
    <location>
        <begin position="231"/>
        <end position="232"/>
    </location>
    <ligand>
        <name>deamido-NAD(+)</name>
        <dbReference type="ChEBI" id="CHEBI:58437"/>
        <note>ligand shared between two neighboring subunits</note>
    </ligand>
</feature>
<dbReference type="AlphaFoldDB" id="A0A7T1AN39"/>
<evidence type="ECO:0000256" key="3">
    <source>
        <dbReference type="ARBA" id="ARBA00022723"/>
    </source>
</evidence>
<feature type="binding site" evidence="8">
    <location>
        <begin position="30"/>
        <end position="37"/>
    </location>
    <ligand>
        <name>ATP</name>
        <dbReference type="ChEBI" id="CHEBI:30616"/>
    </ligand>
</feature>
<keyword evidence="14" id="KW-1185">Reference proteome</keyword>
<dbReference type="InterPro" id="IPR022926">
    <property type="entry name" value="NH(3)-dep_NAD(+)_synth"/>
</dbReference>
<evidence type="ECO:0000256" key="4">
    <source>
        <dbReference type="ARBA" id="ARBA00022741"/>
    </source>
</evidence>
<dbReference type="GO" id="GO:0005737">
    <property type="term" value="C:cytoplasm"/>
    <property type="evidence" value="ECO:0007669"/>
    <property type="project" value="InterPro"/>
</dbReference>
<sequence>MKDWCQERDRIVHWLKETVQKAKAKGVVLGLSGGIDSSVAGILSKIAFPENTLGLMLPCYSLPQDQQDAELIAEKFSIPYLIFPLDAIYDSFLALLGKSYSKPLPLPLANMIPRIRMIFLYYFAQKENYLVCGATNKSELTVGYYTKYGDGGVDLMPLAHLTKTEIWQFANFLEIPASIIEKAPSAGLWEDQTDEKEMGIRYAVLDQFIQFGLGNQKDTAKIQNMIEKTEHKRQLPPRLESTEEWQRTDNYR</sequence>
<evidence type="ECO:0000256" key="6">
    <source>
        <dbReference type="ARBA" id="ARBA00022842"/>
    </source>
</evidence>
<comment type="function">
    <text evidence="8">Catalyzes the ATP-dependent amidation of deamido-NAD to form NAD. Uses ammonia as a nitrogen source.</text>
</comment>
<comment type="catalytic activity">
    <reaction evidence="8 10">
        <text>deamido-NAD(+) + NH4(+) + ATP = AMP + diphosphate + NAD(+) + H(+)</text>
        <dbReference type="Rhea" id="RHEA:21188"/>
        <dbReference type="ChEBI" id="CHEBI:15378"/>
        <dbReference type="ChEBI" id="CHEBI:28938"/>
        <dbReference type="ChEBI" id="CHEBI:30616"/>
        <dbReference type="ChEBI" id="CHEBI:33019"/>
        <dbReference type="ChEBI" id="CHEBI:57540"/>
        <dbReference type="ChEBI" id="CHEBI:58437"/>
        <dbReference type="ChEBI" id="CHEBI:456215"/>
        <dbReference type="EC" id="6.3.1.5"/>
    </reaction>
</comment>
<dbReference type="GO" id="GO:0008795">
    <property type="term" value="F:NAD+ synthase activity"/>
    <property type="evidence" value="ECO:0007669"/>
    <property type="project" value="UniProtKB-UniRule"/>
</dbReference>
<evidence type="ECO:0000256" key="2">
    <source>
        <dbReference type="ARBA" id="ARBA00022598"/>
    </source>
</evidence>
<dbReference type="EMBL" id="CP065383">
    <property type="protein sequence ID" value="QPM68931.1"/>
    <property type="molecule type" value="Genomic_DNA"/>
</dbReference>
<feature type="binding site" description="in other chain" evidence="8">
    <location>
        <position position="147"/>
    </location>
    <ligand>
        <name>deamido-NAD(+)</name>
        <dbReference type="ChEBI" id="CHEBI:58437"/>
        <note>ligand shared between two neighboring subunits</note>
    </ligand>
</feature>
<dbReference type="SUPFAM" id="SSF52402">
    <property type="entry name" value="Adenine nucleotide alpha hydrolases-like"/>
    <property type="match status" value="1"/>
</dbReference>
<dbReference type="GO" id="GO:0004359">
    <property type="term" value="F:glutaminase activity"/>
    <property type="evidence" value="ECO:0007669"/>
    <property type="project" value="InterPro"/>
</dbReference>
<feature type="binding site" evidence="8">
    <location>
        <position position="36"/>
    </location>
    <ligand>
        <name>Mg(2+)</name>
        <dbReference type="ChEBI" id="CHEBI:18420"/>
    </ligand>
</feature>
<dbReference type="EC" id="6.3.1.5" evidence="8 10"/>
<evidence type="ECO:0000256" key="11">
    <source>
        <dbReference type="SAM" id="MobiDB-lite"/>
    </source>
</evidence>
<organism evidence="13 14">
    <name type="scientific">Atribacter laminatus</name>
    <dbReference type="NCBI Taxonomy" id="2847778"/>
    <lineage>
        <taxon>Bacteria</taxon>
        <taxon>Pseudomonadati</taxon>
        <taxon>Atribacterota</taxon>
        <taxon>Atribacteria</taxon>
        <taxon>Atribacterales</taxon>
        <taxon>Atribacteraceae</taxon>
        <taxon>Atribacter</taxon>
    </lineage>
</organism>
<evidence type="ECO:0000313" key="13">
    <source>
        <dbReference type="EMBL" id="QPM68931.1"/>
    </source>
</evidence>
<evidence type="ECO:0000256" key="10">
    <source>
        <dbReference type="RuleBase" id="RU003812"/>
    </source>
</evidence>
<protein>
    <recommendedName>
        <fullName evidence="8 10">NH(3)-dependent NAD(+) synthetase</fullName>
        <ecNumber evidence="8 10">6.3.1.5</ecNumber>
    </recommendedName>
</protein>
<keyword evidence="6 8" id="KW-0460">Magnesium</keyword>
<dbReference type="GO" id="GO:0003952">
    <property type="term" value="F:NAD+ synthase (glutamine-hydrolyzing) activity"/>
    <property type="evidence" value="ECO:0007669"/>
    <property type="project" value="InterPro"/>
</dbReference>
<reference evidence="13 14" key="1">
    <citation type="journal article" date="2021" name="Nat. Commun.">
        <title>Isolation of a member of the candidate phylum Atribacteria reveals a unique cell membrane structure.</title>
        <authorList>
            <person name="Taiki K."/>
            <person name="Nobu M.K."/>
            <person name="Kusada H."/>
            <person name="Meng X.-Y."/>
            <person name="Hosoki N."/>
            <person name="Uematsu K."/>
            <person name="Yoshioka H."/>
            <person name="Kamagata Y."/>
            <person name="Tamaki H."/>
        </authorList>
    </citation>
    <scope>NUCLEOTIDE SEQUENCE [LARGE SCALE GENOMIC DNA]</scope>
    <source>
        <strain evidence="13 14">RT761</strain>
    </source>
</reference>
<feature type="region of interest" description="Disordered" evidence="11">
    <location>
        <begin position="229"/>
        <end position="252"/>
    </location>
</feature>
<feature type="binding site" description="in other chain" evidence="8">
    <location>
        <position position="114"/>
    </location>
    <ligand>
        <name>deamido-NAD(+)</name>
        <dbReference type="ChEBI" id="CHEBI:58437"/>
        <note>ligand shared between two neighboring subunits</note>
    </ligand>
</feature>
<dbReference type="PANTHER" id="PTHR23090">
    <property type="entry name" value="NH 3 /GLUTAMINE-DEPENDENT NAD + SYNTHETASE"/>
    <property type="match status" value="1"/>
</dbReference>
<name>A0A7T1AN39_ATRLM</name>
<evidence type="ECO:0000256" key="9">
    <source>
        <dbReference type="RuleBase" id="RU003811"/>
    </source>
</evidence>
<dbReference type="InterPro" id="IPR022310">
    <property type="entry name" value="NAD/GMP_synthase"/>
</dbReference>
<evidence type="ECO:0000256" key="8">
    <source>
        <dbReference type="HAMAP-Rule" id="MF_00193"/>
    </source>
</evidence>
<gene>
    <name evidence="13" type="primary">nadE_2</name>
    <name evidence="8" type="synonym">nadE</name>
    <name evidence="13" type="ORF">RT761_02158</name>
</gene>
<keyword evidence="5 8" id="KW-0067">ATP-binding</keyword>
<keyword evidence="2 8" id="KW-0436">Ligase</keyword>
<dbReference type="PANTHER" id="PTHR23090:SF9">
    <property type="entry name" value="GLUTAMINE-DEPENDENT NAD(+) SYNTHETASE"/>
    <property type="match status" value="1"/>
</dbReference>